<dbReference type="Gene3D" id="3.30.2130.30">
    <property type="match status" value="1"/>
</dbReference>
<dbReference type="NCBIfam" id="TIGR00342">
    <property type="entry name" value="tRNA uracil 4-sulfurtransferase ThiI"/>
    <property type="match status" value="1"/>
</dbReference>
<dbReference type="InterPro" id="IPR049962">
    <property type="entry name" value="THUMP_ThiI"/>
</dbReference>
<dbReference type="InterPro" id="IPR049961">
    <property type="entry name" value="ThiI_N"/>
</dbReference>
<dbReference type="GO" id="GO:0005829">
    <property type="term" value="C:cytosol"/>
    <property type="evidence" value="ECO:0007669"/>
    <property type="project" value="TreeGrafter"/>
</dbReference>
<evidence type="ECO:0000256" key="7">
    <source>
        <dbReference type="ARBA" id="ARBA00022840"/>
    </source>
</evidence>
<evidence type="ECO:0000256" key="8">
    <source>
        <dbReference type="ARBA" id="ARBA00022884"/>
    </source>
</evidence>
<dbReference type="Pfam" id="PF22025">
    <property type="entry name" value="ThiI_fer"/>
    <property type="match status" value="1"/>
</dbReference>
<gene>
    <name evidence="19" type="primary">thiI</name>
    <name evidence="21" type="ORF">HMPREF9629_01668</name>
</gene>
<accession>G9WZR7</accession>
<dbReference type="GO" id="GO:0052837">
    <property type="term" value="P:thiazole biosynthetic process"/>
    <property type="evidence" value="ECO:0007669"/>
    <property type="project" value="TreeGrafter"/>
</dbReference>
<feature type="binding site" evidence="19">
    <location>
        <position position="297"/>
    </location>
    <ligand>
        <name>ATP</name>
        <dbReference type="ChEBI" id="CHEBI:30616"/>
    </ligand>
</feature>
<keyword evidence="7 19" id="KW-0067">ATP-binding</keyword>
<dbReference type="SMART" id="SM00981">
    <property type="entry name" value="THUMP"/>
    <property type="match status" value="1"/>
</dbReference>
<dbReference type="RefSeq" id="WP_009525897.1">
    <property type="nucleotide sequence ID" value="NZ_JH414558.1"/>
</dbReference>
<dbReference type="Pfam" id="PF02568">
    <property type="entry name" value="ThiI"/>
    <property type="match status" value="1"/>
</dbReference>
<comment type="pathway">
    <text evidence="2 19">Cofactor biosynthesis; thiamine diphosphate biosynthesis.</text>
</comment>
<dbReference type="UniPathway" id="UPA00060"/>
<proteinExistence type="inferred from homology"/>
<comment type="subcellular location">
    <subcellularLocation>
        <location evidence="1 19">Cytoplasm</location>
    </subcellularLocation>
</comment>
<evidence type="ECO:0000313" key="22">
    <source>
        <dbReference type="Proteomes" id="UP000006437"/>
    </source>
</evidence>
<evidence type="ECO:0000256" key="3">
    <source>
        <dbReference type="ARBA" id="ARBA00022490"/>
    </source>
</evidence>
<dbReference type="InterPro" id="IPR003720">
    <property type="entry name" value="tRNA_STrfase"/>
</dbReference>
<dbReference type="EMBL" id="AFZE01000009">
    <property type="protein sequence ID" value="EHL15697.1"/>
    <property type="molecule type" value="Genomic_DNA"/>
</dbReference>
<organism evidence="21 22">
    <name type="scientific">Peptoanaerobacter stomatis</name>
    <dbReference type="NCBI Taxonomy" id="796937"/>
    <lineage>
        <taxon>Bacteria</taxon>
        <taxon>Bacillati</taxon>
        <taxon>Bacillota</taxon>
        <taxon>Clostridia</taxon>
        <taxon>Peptostreptococcales</taxon>
        <taxon>Filifactoraceae</taxon>
        <taxon>Peptoanaerobacter</taxon>
    </lineage>
</organism>
<dbReference type="GO" id="GO:0000049">
    <property type="term" value="F:tRNA binding"/>
    <property type="evidence" value="ECO:0007669"/>
    <property type="project" value="UniProtKB-UniRule"/>
</dbReference>
<evidence type="ECO:0000256" key="11">
    <source>
        <dbReference type="ARBA" id="ARBA00052330"/>
    </source>
</evidence>
<dbReference type="PATRIC" id="fig|796937.3.peg.862"/>
<dbReference type="InterPro" id="IPR004114">
    <property type="entry name" value="THUMP_dom"/>
</dbReference>
<dbReference type="Proteomes" id="UP000006437">
    <property type="component" value="Unassembled WGS sequence"/>
</dbReference>
<dbReference type="AlphaFoldDB" id="G9WZR7"/>
<dbReference type="GO" id="GO:0004810">
    <property type="term" value="F:CCA tRNA nucleotidyltransferase activity"/>
    <property type="evidence" value="ECO:0007669"/>
    <property type="project" value="InterPro"/>
</dbReference>
<feature type="binding site" evidence="19">
    <location>
        <position position="288"/>
    </location>
    <ligand>
        <name>ATP</name>
        <dbReference type="ChEBI" id="CHEBI:30616"/>
    </ligand>
</feature>
<comment type="caution">
    <text evidence="21">The sequence shown here is derived from an EMBL/GenBank/DDBJ whole genome shotgun (WGS) entry which is preliminary data.</text>
</comment>
<dbReference type="CDD" id="cd11716">
    <property type="entry name" value="THUMP_ThiI"/>
    <property type="match status" value="1"/>
</dbReference>
<keyword evidence="4 19" id="KW-0820">tRNA-binding</keyword>
<dbReference type="GO" id="GO:0009229">
    <property type="term" value="P:thiamine diphosphate biosynthetic process"/>
    <property type="evidence" value="ECO:0007669"/>
    <property type="project" value="UniProtKB-UniRule"/>
</dbReference>
<feature type="binding site" evidence="19">
    <location>
        <position position="266"/>
    </location>
    <ligand>
        <name>ATP</name>
        <dbReference type="ChEBI" id="CHEBI:30616"/>
    </ligand>
</feature>
<dbReference type="Pfam" id="PF02926">
    <property type="entry name" value="THUMP"/>
    <property type="match status" value="1"/>
</dbReference>
<feature type="binding site" evidence="19">
    <location>
        <begin position="184"/>
        <end position="185"/>
    </location>
    <ligand>
        <name>ATP</name>
        <dbReference type="ChEBI" id="CHEBI:30616"/>
    </ligand>
</feature>
<comment type="catalytic activity">
    <reaction evidence="10 19">
        <text>[ThiI sulfur-carrier protein]-S-sulfanyl-L-cysteine + a uridine in tRNA + 2 reduced [2Fe-2S]-[ferredoxin] + ATP + H(+) = [ThiI sulfur-carrier protein]-L-cysteine + a 4-thiouridine in tRNA + 2 oxidized [2Fe-2S]-[ferredoxin] + AMP + diphosphate</text>
        <dbReference type="Rhea" id="RHEA:24176"/>
        <dbReference type="Rhea" id="RHEA-COMP:10000"/>
        <dbReference type="Rhea" id="RHEA-COMP:10001"/>
        <dbReference type="Rhea" id="RHEA-COMP:13337"/>
        <dbReference type="Rhea" id="RHEA-COMP:13338"/>
        <dbReference type="Rhea" id="RHEA-COMP:13339"/>
        <dbReference type="Rhea" id="RHEA-COMP:13340"/>
        <dbReference type="ChEBI" id="CHEBI:15378"/>
        <dbReference type="ChEBI" id="CHEBI:29950"/>
        <dbReference type="ChEBI" id="CHEBI:30616"/>
        <dbReference type="ChEBI" id="CHEBI:33019"/>
        <dbReference type="ChEBI" id="CHEBI:33737"/>
        <dbReference type="ChEBI" id="CHEBI:33738"/>
        <dbReference type="ChEBI" id="CHEBI:61963"/>
        <dbReference type="ChEBI" id="CHEBI:65315"/>
        <dbReference type="ChEBI" id="CHEBI:136798"/>
        <dbReference type="ChEBI" id="CHEBI:456215"/>
        <dbReference type="EC" id="2.8.1.4"/>
    </reaction>
</comment>
<evidence type="ECO:0000256" key="9">
    <source>
        <dbReference type="ARBA" id="ARBA00022977"/>
    </source>
</evidence>
<evidence type="ECO:0000256" key="5">
    <source>
        <dbReference type="ARBA" id="ARBA00022679"/>
    </source>
</evidence>
<comment type="similarity">
    <text evidence="13 19">Belongs to the ThiI family.</text>
</comment>
<dbReference type="InterPro" id="IPR014729">
    <property type="entry name" value="Rossmann-like_a/b/a_fold"/>
</dbReference>
<evidence type="ECO:0000256" key="14">
    <source>
        <dbReference type="ARBA" id="ARBA00066827"/>
    </source>
</evidence>
<evidence type="ECO:0000256" key="2">
    <source>
        <dbReference type="ARBA" id="ARBA00004948"/>
    </source>
</evidence>
<dbReference type="InterPro" id="IPR054173">
    <property type="entry name" value="ThiI_fer"/>
</dbReference>
<dbReference type="GO" id="GO:0140741">
    <property type="term" value="F:tRNA-uracil-4 sulfurtransferase activity"/>
    <property type="evidence" value="ECO:0007669"/>
    <property type="project" value="UniProtKB-EC"/>
</dbReference>
<sequence length="392" mass="44739">MYDIIIVRNGEISLKKKNKAEFENALVKNIKYRLYKNKEIKIKKENGRVEISLGNADAFEIIKKIDDIFGVVSMSPAMVSDSGYDNLFKLIKRLVDFEIDKDKKTSFKLSIRRIDKSFDMQSNQMNIDMGEKVLREYPNLYVDVKNPEFEIHCEFRKGVNIVYSKKILGEGGMPRGINGRTCTLISGGIDSPVATYLMARRGLFIEAVHFHSYPFTNERSKQKVIDLVSHLTAYCGKIRLHLVNLLNIQKEINEKCPEEYMTILSRRFMMRIAQDIANEYECTALITGESLGQVASQTSLGLLATDNVVNTMPVFRPLIAMEKDNIIEIAKKIGTYDISIIKEEDCCTVFLPKKPATKPKMGKVISSEEKLDIDKLVKSAIEKREILELKIK</sequence>
<dbReference type="HOGENOM" id="CLU_037952_4_0_9"/>
<evidence type="ECO:0000256" key="10">
    <source>
        <dbReference type="ARBA" id="ARBA00050570"/>
    </source>
</evidence>
<evidence type="ECO:0000256" key="1">
    <source>
        <dbReference type="ARBA" id="ARBA00004496"/>
    </source>
</evidence>
<feature type="domain" description="THUMP" evidence="20">
    <location>
        <begin position="59"/>
        <end position="166"/>
    </location>
</feature>
<keyword evidence="5 19" id="KW-0808">Transferase</keyword>
<evidence type="ECO:0000256" key="18">
    <source>
        <dbReference type="ARBA" id="ARBA00080570"/>
    </source>
</evidence>
<dbReference type="Gene3D" id="3.40.50.620">
    <property type="entry name" value="HUPs"/>
    <property type="match status" value="1"/>
</dbReference>
<evidence type="ECO:0000256" key="13">
    <source>
        <dbReference type="ARBA" id="ARBA00061472"/>
    </source>
</evidence>
<keyword evidence="8 19" id="KW-0694">RNA-binding</keyword>
<keyword evidence="6 19" id="KW-0547">Nucleotide-binding</keyword>
<evidence type="ECO:0000256" key="12">
    <source>
        <dbReference type="ARBA" id="ARBA00058382"/>
    </source>
</evidence>
<dbReference type="FunFam" id="3.40.50.620:FF:000053">
    <property type="entry name" value="Probable tRNA sulfurtransferase"/>
    <property type="match status" value="1"/>
</dbReference>
<evidence type="ECO:0000256" key="19">
    <source>
        <dbReference type="HAMAP-Rule" id="MF_00021"/>
    </source>
</evidence>
<protein>
    <recommendedName>
        <fullName evidence="15 19">Probable tRNA sulfurtransferase</fullName>
        <ecNumber evidence="14 19">2.8.1.4</ecNumber>
    </recommendedName>
    <alternativeName>
        <fullName evidence="16 19">Sulfur carrier protein ThiS sulfurtransferase</fullName>
    </alternativeName>
    <alternativeName>
        <fullName evidence="17 19">Thiamine biosynthesis protein ThiI</fullName>
    </alternativeName>
    <alternativeName>
        <fullName evidence="18 19">tRNA 4-thiouridine synthase</fullName>
    </alternativeName>
</protein>
<feature type="binding site" evidence="19">
    <location>
        <begin position="209"/>
        <end position="210"/>
    </location>
    <ligand>
        <name>ATP</name>
        <dbReference type="ChEBI" id="CHEBI:30616"/>
    </ligand>
</feature>
<evidence type="ECO:0000256" key="17">
    <source>
        <dbReference type="ARBA" id="ARBA00077849"/>
    </source>
</evidence>
<evidence type="ECO:0000256" key="15">
    <source>
        <dbReference type="ARBA" id="ARBA00071867"/>
    </source>
</evidence>
<evidence type="ECO:0000256" key="16">
    <source>
        <dbReference type="ARBA" id="ARBA00075337"/>
    </source>
</evidence>
<dbReference type="PANTHER" id="PTHR43209:SF1">
    <property type="entry name" value="TRNA SULFURTRANSFERASE"/>
    <property type="match status" value="1"/>
</dbReference>
<name>G9WZR7_9FIRM</name>
<comment type="function">
    <text evidence="12 19">Catalyzes the ATP-dependent transfer of a sulfur to tRNA to produce 4-thiouridine in position 8 of tRNAs, which functions as a near-UV photosensor. Also catalyzes the transfer of sulfur to the sulfur carrier protein ThiS, forming ThiS-thiocarboxylate. This is a step in the synthesis of thiazole, in the thiamine biosynthesis pathway. The sulfur is donated as persulfide by IscS.</text>
</comment>
<dbReference type="PANTHER" id="PTHR43209">
    <property type="entry name" value="TRNA SULFURTRANSFERASE"/>
    <property type="match status" value="1"/>
</dbReference>
<dbReference type="PROSITE" id="PS51165">
    <property type="entry name" value="THUMP"/>
    <property type="match status" value="1"/>
</dbReference>
<dbReference type="SUPFAM" id="SSF52402">
    <property type="entry name" value="Adenine nucleotide alpha hydrolases-like"/>
    <property type="match status" value="1"/>
</dbReference>
<dbReference type="GO" id="GO:0005524">
    <property type="term" value="F:ATP binding"/>
    <property type="evidence" value="ECO:0007669"/>
    <property type="project" value="UniProtKB-UniRule"/>
</dbReference>
<keyword evidence="3 19" id="KW-0963">Cytoplasm</keyword>
<dbReference type="GO" id="GO:0009228">
    <property type="term" value="P:thiamine biosynthetic process"/>
    <property type="evidence" value="ECO:0007669"/>
    <property type="project" value="UniProtKB-KW"/>
</dbReference>
<evidence type="ECO:0000259" key="20">
    <source>
        <dbReference type="PROSITE" id="PS51165"/>
    </source>
</evidence>
<keyword evidence="9 19" id="KW-0784">Thiamine biosynthesis</keyword>
<evidence type="ECO:0000313" key="21">
    <source>
        <dbReference type="EMBL" id="EHL15697.1"/>
    </source>
</evidence>
<dbReference type="InterPro" id="IPR020536">
    <property type="entry name" value="ThiI_AANH"/>
</dbReference>
<dbReference type="HAMAP" id="MF_00021">
    <property type="entry name" value="ThiI"/>
    <property type="match status" value="1"/>
</dbReference>
<reference evidence="21 22" key="1">
    <citation type="submission" date="2011-08" db="EMBL/GenBank/DDBJ databases">
        <title>The Genome Sequence of Eubacteriaceae bacterium ACC19a.</title>
        <authorList>
            <consortium name="The Broad Institute Genome Sequencing Platform"/>
            <person name="Earl A."/>
            <person name="Ward D."/>
            <person name="Feldgarden M."/>
            <person name="Gevers D."/>
            <person name="Sizova M."/>
            <person name="Hazen A."/>
            <person name="Epstein S."/>
            <person name="Young S.K."/>
            <person name="Zeng Q."/>
            <person name="Gargeya S."/>
            <person name="Fitzgerald M."/>
            <person name="Haas B."/>
            <person name="Abouelleil A."/>
            <person name="Alvarado L."/>
            <person name="Arachchi H.M."/>
            <person name="Berlin A."/>
            <person name="Brown A."/>
            <person name="Chapman S.B."/>
            <person name="Chen Z."/>
            <person name="Dunbar C."/>
            <person name="Freedman E."/>
            <person name="Gearin G."/>
            <person name="Gellesch M."/>
            <person name="Goldberg J."/>
            <person name="Griggs A."/>
            <person name="Gujja S."/>
            <person name="Heiman D."/>
            <person name="Howarth C."/>
            <person name="Larson L."/>
            <person name="Lui A."/>
            <person name="MacDonald P.J.P."/>
            <person name="Montmayeur A."/>
            <person name="Murphy C."/>
            <person name="Neiman D."/>
            <person name="Pearson M."/>
            <person name="Priest M."/>
            <person name="Roberts A."/>
            <person name="Saif S."/>
            <person name="Shea T."/>
            <person name="Shenoy N."/>
            <person name="Sisk P."/>
            <person name="Stolte C."/>
            <person name="Sykes S."/>
            <person name="Wortman J."/>
            <person name="Nusbaum C."/>
            <person name="Birren B."/>
        </authorList>
    </citation>
    <scope>NUCLEOTIDE SEQUENCE [LARGE SCALE GENOMIC DNA]</scope>
    <source>
        <strain evidence="21 22">ACC19a</strain>
    </source>
</reference>
<evidence type="ECO:0000256" key="4">
    <source>
        <dbReference type="ARBA" id="ARBA00022555"/>
    </source>
</evidence>
<dbReference type="SUPFAM" id="SSF143437">
    <property type="entry name" value="THUMP domain-like"/>
    <property type="match status" value="1"/>
</dbReference>
<evidence type="ECO:0000256" key="6">
    <source>
        <dbReference type="ARBA" id="ARBA00022741"/>
    </source>
</evidence>
<dbReference type="InterPro" id="IPR050102">
    <property type="entry name" value="tRNA_sulfurtransferase_ThiI"/>
</dbReference>
<dbReference type="GO" id="GO:0002937">
    <property type="term" value="P:tRNA 4-thiouridine biosynthesis"/>
    <property type="evidence" value="ECO:0007669"/>
    <property type="project" value="TreeGrafter"/>
</dbReference>
<dbReference type="EC" id="2.8.1.4" evidence="14 19"/>
<comment type="catalytic activity">
    <reaction evidence="11 19">
        <text>[ThiS sulfur-carrier protein]-C-terminal Gly-Gly-AMP + S-sulfanyl-L-cysteinyl-[cysteine desulfurase] + AH2 = [ThiS sulfur-carrier protein]-C-terminal-Gly-aminoethanethioate + L-cysteinyl-[cysteine desulfurase] + A + AMP + 2 H(+)</text>
        <dbReference type="Rhea" id="RHEA:43340"/>
        <dbReference type="Rhea" id="RHEA-COMP:12157"/>
        <dbReference type="Rhea" id="RHEA-COMP:12158"/>
        <dbReference type="Rhea" id="RHEA-COMP:12910"/>
        <dbReference type="Rhea" id="RHEA-COMP:19908"/>
        <dbReference type="ChEBI" id="CHEBI:13193"/>
        <dbReference type="ChEBI" id="CHEBI:15378"/>
        <dbReference type="ChEBI" id="CHEBI:17499"/>
        <dbReference type="ChEBI" id="CHEBI:29950"/>
        <dbReference type="ChEBI" id="CHEBI:61963"/>
        <dbReference type="ChEBI" id="CHEBI:90618"/>
        <dbReference type="ChEBI" id="CHEBI:232372"/>
        <dbReference type="ChEBI" id="CHEBI:456215"/>
    </reaction>
</comment>
<dbReference type="CDD" id="cd01712">
    <property type="entry name" value="PPase_ThiI"/>
    <property type="match status" value="1"/>
</dbReference>